<dbReference type="PANTHER" id="PTHR43687:SF6">
    <property type="entry name" value="L-ASPARTATE SEMIALDEHYDE SULFURTRANSFERASE IRON-SULFUR SUBUNIT"/>
    <property type="match status" value="1"/>
</dbReference>
<dbReference type="Proteomes" id="UP000058114">
    <property type="component" value="Chromosome"/>
</dbReference>
<sequence length="176" mass="19119">MDHTLCQWLRRTLVPLRTPPVTCQEARPPWAIEEKQFLALCNRCGDCFRACPQGLLHPADRAEYRGSAILGTPILDLSCGQCSYCGSCARACPTGALDLALGRQVQTRVRVSAQCQASLGYYCLLCEDACPRLAIKVTPQGVQLNHEACDGCGACGLACFHGAITLERHPKTKTEP</sequence>
<evidence type="ECO:0000259" key="8">
    <source>
        <dbReference type="PROSITE" id="PS51379"/>
    </source>
</evidence>
<accession>A0A0S2SED3</accession>
<proteinExistence type="predicted"/>
<reference evidence="11" key="1">
    <citation type="submission" date="2015-10" db="EMBL/GenBank/DDBJ databases">
        <title>Complete Genome Sequence of Aeromonas schubertii strain WL1483.</title>
        <authorList>
            <person name="Liu L."/>
        </authorList>
    </citation>
    <scope>NUCLEOTIDE SEQUENCE [LARGE SCALE GENOMIC DNA]</scope>
    <source>
        <strain evidence="11">WL1483</strain>
    </source>
</reference>
<keyword evidence="4" id="KW-0677">Repeat</keyword>
<dbReference type="PATRIC" id="fig|652.5.peg.4084"/>
<feature type="domain" description="4Fe-4S ferredoxin-type" evidence="8">
    <location>
        <begin position="30"/>
        <end position="61"/>
    </location>
</feature>
<evidence type="ECO:0000256" key="7">
    <source>
        <dbReference type="ARBA" id="ARBA00023014"/>
    </source>
</evidence>
<keyword evidence="2" id="KW-0004">4Fe-4S</keyword>
<dbReference type="PROSITE" id="PS51379">
    <property type="entry name" value="4FE4S_FER_2"/>
    <property type="match status" value="3"/>
</dbReference>
<dbReference type="GO" id="GO:0051539">
    <property type="term" value="F:4 iron, 4 sulfur cluster binding"/>
    <property type="evidence" value="ECO:0007669"/>
    <property type="project" value="UniProtKB-KW"/>
</dbReference>
<gene>
    <name evidence="10" type="ORF">LA374_10290</name>
    <name evidence="9" type="ORF">WL1483_635</name>
</gene>
<dbReference type="Pfam" id="PF12838">
    <property type="entry name" value="Fer4_7"/>
    <property type="match status" value="1"/>
</dbReference>
<dbReference type="EMBL" id="JAIRBT010000011">
    <property type="protein sequence ID" value="MBZ6066593.1"/>
    <property type="molecule type" value="Genomic_DNA"/>
</dbReference>
<protein>
    <submittedName>
        <fullName evidence="10">Ferredoxin-type protein NapF</fullName>
    </submittedName>
    <submittedName>
        <fullName evidence="9">NapF protein</fullName>
    </submittedName>
</protein>
<evidence type="ECO:0000256" key="2">
    <source>
        <dbReference type="ARBA" id="ARBA00022485"/>
    </source>
</evidence>
<keyword evidence="12" id="KW-1185">Reference proteome</keyword>
<dbReference type="Gene3D" id="3.30.70.20">
    <property type="match status" value="2"/>
</dbReference>
<dbReference type="Proteomes" id="UP000774958">
    <property type="component" value="Unassembled WGS sequence"/>
</dbReference>
<dbReference type="KEGG" id="asr:WL1483_635"/>
<dbReference type="STRING" id="652.WL1483_635"/>
<keyword evidence="5" id="KW-0249">Electron transport</keyword>
<feature type="domain" description="4Fe-4S ferredoxin-type" evidence="8">
    <location>
        <begin position="71"/>
        <end position="102"/>
    </location>
</feature>
<feature type="domain" description="4Fe-4S ferredoxin-type" evidence="8">
    <location>
        <begin position="140"/>
        <end position="169"/>
    </location>
</feature>
<dbReference type="InterPro" id="IPR017900">
    <property type="entry name" value="4Fe4S_Fe_S_CS"/>
</dbReference>
<dbReference type="PROSITE" id="PS00198">
    <property type="entry name" value="4FE4S_FER_1"/>
    <property type="match status" value="1"/>
</dbReference>
<dbReference type="EMBL" id="CP013067">
    <property type="protein sequence ID" value="ALP40054.1"/>
    <property type="molecule type" value="Genomic_DNA"/>
</dbReference>
<dbReference type="InterPro" id="IPR017896">
    <property type="entry name" value="4Fe4S_Fe-S-bd"/>
</dbReference>
<dbReference type="PANTHER" id="PTHR43687">
    <property type="entry name" value="ADENYLYLSULFATE REDUCTASE, BETA SUBUNIT"/>
    <property type="match status" value="1"/>
</dbReference>
<dbReference type="SUPFAM" id="SSF54862">
    <property type="entry name" value="4Fe-4S ferredoxins"/>
    <property type="match status" value="1"/>
</dbReference>
<evidence type="ECO:0000313" key="9">
    <source>
        <dbReference type="EMBL" id="ALP40054.1"/>
    </source>
</evidence>
<dbReference type="InterPro" id="IPR050572">
    <property type="entry name" value="Fe-S_Ferredoxin"/>
</dbReference>
<reference evidence="10 12" key="3">
    <citation type="submission" date="2021-09" db="EMBL/GenBank/DDBJ databases">
        <title>Aeromonas schubertii isolated from Asian sea bass.</title>
        <authorList>
            <person name="Pinpimai K."/>
        </authorList>
    </citation>
    <scope>NUCLEOTIDE SEQUENCE [LARGE SCALE GENOMIC DNA]</scope>
    <source>
        <strain evidence="10 12">CHULA2021a</strain>
    </source>
</reference>
<reference evidence="9 11" key="2">
    <citation type="journal article" date="2016" name="Genome Announc.">
        <title>Complete Genome Sequence of the Highly Virulent Aeromonas schubertii Strain WL1483, Isolated from Diseased Snakehead Fish (Channa argus) in China.</title>
        <authorList>
            <person name="Liu L."/>
            <person name="Li N."/>
            <person name="Zhang D."/>
            <person name="Fu X."/>
            <person name="Shi C."/>
            <person name="Lin Q."/>
            <person name="Hao G."/>
        </authorList>
    </citation>
    <scope>NUCLEOTIDE SEQUENCE [LARGE SCALE GENOMIC DNA]</scope>
    <source>
        <strain evidence="9 11">WL1483</strain>
    </source>
</reference>
<dbReference type="Pfam" id="PF00037">
    <property type="entry name" value="Fer4"/>
    <property type="match status" value="1"/>
</dbReference>
<evidence type="ECO:0000256" key="4">
    <source>
        <dbReference type="ARBA" id="ARBA00022737"/>
    </source>
</evidence>
<evidence type="ECO:0000256" key="1">
    <source>
        <dbReference type="ARBA" id="ARBA00022448"/>
    </source>
</evidence>
<keyword evidence="3" id="KW-0479">Metal-binding</keyword>
<dbReference type="InterPro" id="IPR004496">
    <property type="entry name" value="NapF"/>
</dbReference>
<keyword evidence="1" id="KW-0813">Transport</keyword>
<dbReference type="AlphaFoldDB" id="A0A0S2SED3"/>
<organism evidence="9 11">
    <name type="scientific">Aeromonas schubertii</name>
    <dbReference type="NCBI Taxonomy" id="652"/>
    <lineage>
        <taxon>Bacteria</taxon>
        <taxon>Pseudomonadati</taxon>
        <taxon>Pseudomonadota</taxon>
        <taxon>Gammaproteobacteria</taxon>
        <taxon>Aeromonadales</taxon>
        <taxon>Aeromonadaceae</taxon>
        <taxon>Aeromonas</taxon>
    </lineage>
</organism>
<name>A0A0S2SED3_9GAMM</name>
<evidence type="ECO:0000256" key="3">
    <source>
        <dbReference type="ARBA" id="ARBA00022723"/>
    </source>
</evidence>
<evidence type="ECO:0000256" key="5">
    <source>
        <dbReference type="ARBA" id="ARBA00022982"/>
    </source>
</evidence>
<evidence type="ECO:0000313" key="11">
    <source>
        <dbReference type="Proteomes" id="UP000058114"/>
    </source>
</evidence>
<dbReference type="RefSeq" id="WP_050668049.1">
    <property type="nucleotide sequence ID" value="NZ_CDDB01000109.1"/>
</dbReference>
<evidence type="ECO:0000256" key="6">
    <source>
        <dbReference type="ARBA" id="ARBA00023004"/>
    </source>
</evidence>
<evidence type="ECO:0000313" key="12">
    <source>
        <dbReference type="Proteomes" id="UP000774958"/>
    </source>
</evidence>
<dbReference type="GO" id="GO:0046872">
    <property type="term" value="F:metal ion binding"/>
    <property type="evidence" value="ECO:0007669"/>
    <property type="project" value="UniProtKB-KW"/>
</dbReference>
<dbReference type="OrthoDB" id="9808559at2"/>
<keyword evidence="6" id="KW-0408">Iron</keyword>
<evidence type="ECO:0000313" key="10">
    <source>
        <dbReference type="EMBL" id="MBZ6066593.1"/>
    </source>
</evidence>
<keyword evidence="7" id="KW-0411">Iron-sulfur</keyword>
<dbReference type="CDD" id="cd10564">
    <property type="entry name" value="NapF_like"/>
    <property type="match status" value="1"/>
</dbReference>